<sequence>QTLQQWQLSSGNSFALTVAKCTSSGIFIASSENALEHFIPNRGNATTRGGSFNYRGGVYGPYGGCEGSYLANDSWKSWVWSLTLEVLKAKKVEVLKVGTEHNVADALTKVAHGLKLQL</sequence>
<name>A0A699JJJ3_TANCI</name>
<proteinExistence type="predicted"/>
<comment type="caution">
    <text evidence="1">The sequence shown here is derived from an EMBL/GenBank/DDBJ whole genome shotgun (WGS) entry which is preliminary data.</text>
</comment>
<reference evidence="1" key="1">
    <citation type="journal article" date="2019" name="Sci. Rep.">
        <title>Draft genome of Tanacetum cinerariifolium, the natural source of mosquito coil.</title>
        <authorList>
            <person name="Yamashiro T."/>
            <person name="Shiraishi A."/>
            <person name="Satake H."/>
            <person name="Nakayama K."/>
        </authorList>
    </citation>
    <scope>NUCLEOTIDE SEQUENCE</scope>
</reference>
<dbReference type="EMBL" id="BKCJ010417113">
    <property type="protein sequence ID" value="GFA39800.1"/>
    <property type="molecule type" value="Genomic_DNA"/>
</dbReference>
<accession>A0A699JJJ3</accession>
<dbReference type="AlphaFoldDB" id="A0A699JJJ3"/>
<feature type="non-terminal residue" evidence="1">
    <location>
        <position position="1"/>
    </location>
</feature>
<protein>
    <submittedName>
        <fullName evidence="1">Uncharacterized protein</fullName>
    </submittedName>
</protein>
<gene>
    <name evidence="1" type="ORF">Tci_611772</name>
</gene>
<evidence type="ECO:0000313" key="1">
    <source>
        <dbReference type="EMBL" id="GFA39800.1"/>
    </source>
</evidence>
<organism evidence="1">
    <name type="scientific">Tanacetum cinerariifolium</name>
    <name type="common">Dalmatian daisy</name>
    <name type="synonym">Chrysanthemum cinerariifolium</name>
    <dbReference type="NCBI Taxonomy" id="118510"/>
    <lineage>
        <taxon>Eukaryota</taxon>
        <taxon>Viridiplantae</taxon>
        <taxon>Streptophyta</taxon>
        <taxon>Embryophyta</taxon>
        <taxon>Tracheophyta</taxon>
        <taxon>Spermatophyta</taxon>
        <taxon>Magnoliopsida</taxon>
        <taxon>eudicotyledons</taxon>
        <taxon>Gunneridae</taxon>
        <taxon>Pentapetalae</taxon>
        <taxon>asterids</taxon>
        <taxon>campanulids</taxon>
        <taxon>Asterales</taxon>
        <taxon>Asteraceae</taxon>
        <taxon>Asteroideae</taxon>
        <taxon>Anthemideae</taxon>
        <taxon>Anthemidinae</taxon>
        <taxon>Tanacetum</taxon>
    </lineage>
</organism>